<dbReference type="InterPro" id="IPR050249">
    <property type="entry name" value="Pseudomonas-type_ThrB"/>
</dbReference>
<reference evidence="4" key="1">
    <citation type="journal article" date="2019" name="Int. J. Syst. Evol. Microbiol.">
        <title>The Global Catalogue of Microorganisms (GCM) 10K type strain sequencing project: providing services to taxonomists for standard genome sequencing and annotation.</title>
        <authorList>
            <consortium name="The Broad Institute Genomics Platform"/>
            <consortium name="The Broad Institute Genome Sequencing Center for Infectious Disease"/>
            <person name="Wu L."/>
            <person name="Ma J."/>
        </authorList>
    </citation>
    <scope>NUCLEOTIDE SEQUENCE [LARGE SCALE GENOMIC DNA]</scope>
    <source>
        <strain evidence="4">JCM 16928</strain>
    </source>
</reference>
<protein>
    <submittedName>
        <fullName evidence="3">Phosphotransferase</fullName>
    </submittedName>
</protein>
<gene>
    <name evidence="3" type="ORF">GCM10022235_06370</name>
</gene>
<dbReference type="InterPro" id="IPR011009">
    <property type="entry name" value="Kinase-like_dom_sf"/>
</dbReference>
<accession>A0ABP6VVG7</accession>
<dbReference type="Gene3D" id="3.30.200.20">
    <property type="entry name" value="Phosphorylase Kinase, domain 1"/>
    <property type="match status" value="1"/>
</dbReference>
<dbReference type="Pfam" id="PF01636">
    <property type="entry name" value="APH"/>
    <property type="match status" value="1"/>
</dbReference>
<feature type="domain" description="Aminoglycoside phosphotransferase" evidence="2">
    <location>
        <begin position="62"/>
        <end position="280"/>
    </location>
</feature>
<comment type="caution">
    <text evidence="3">The sequence shown here is derived from an EMBL/GenBank/DDBJ whole genome shotgun (WGS) entry which is preliminary data.</text>
</comment>
<proteinExistence type="inferred from homology"/>
<keyword evidence="4" id="KW-1185">Reference proteome</keyword>
<comment type="similarity">
    <text evidence="1">Belongs to the pseudomonas-type ThrB family.</text>
</comment>
<evidence type="ECO:0000259" key="2">
    <source>
        <dbReference type="Pfam" id="PF01636"/>
    </source>
</evidence>
<name>A0ABP6VVG7_9ACTN</name>
<dbReference type="InterPro" id="IPR002575">
    <property type="entry name" value="Aminoglycoside_PTrfase"/>
</dbReference>
<dbReference type="SUPFAM" id="SSF56112">
    <property type="entry name" value="Protein kinase-like (PK-like)"/>
    <property type="match status" value="1"/>
</dbReference>
<evidence type="ECO:0000313" key="4">
    <source>
        <dbReference type="Proteomes" id="UP001501222"/>
    </source>
</evidence>
<organism evidence="3 4">
    <name type="scientific">Kribbella ginsengisoli</name>
    <dbReference type="NCBI Taxonomy" id="363865"/>
    <lineage>
        <taxon>Bacteria</taxon>
        <taxon>Bacillati</taxon>
        <taxon>Actinomycetota</taxon>
        <taxon>Actinomycetes</taxon>
        <taxon>Propionibacteriales</taxon>
        <taxon>Kribbellaceae</taxon>
        <taxon>Kribbella</taxon>
    </lineage>
</organism>
<evidence type="ECO:0000313" key="3">
    <source>
        <dbReference type="EMBL" id="GAA3541471.1"/>
    </source>
</evidence>
<dbReference type="EMBL" id="BAABAA010000001">
    <property type="protein sequence ID" value="GAA3541471.1"/>
    <property type="molecule type" value="Genomic_DNA"/>
</dbReference>
<sequence>MFPMGLSMLWESAEPREALRERFGLESFGDAVTWLTKVLAERWALEVEACERILISDQNAIAWVGTDQGALVVKWSRAQEKFAKFTAIAELLRALHEHGVPVAAPIPAVDGQCRVIVHSGALPLSMTVQPQVIGELLETSDGSAVHRAGACLADLHGALAKYEDSSLRGSDQDVDLRTRIESWLEHEDRGLAPAGSARLREQVASLPPIDAERQLIHNDYRASNILMAESEVVAVIDFDEVAWDYCVRDLANSFVVLGTHFTKWQPTPVSVREIFLQGYESVRPLSELELRWLESLTLWRAITAIPGGDDPAGWADAL</sequence>
<evidence type="ECO:0000256" key="1">
    <source>
        <dbReference type="ARBA" id="ARBA00038240"/>
    </source>
</evidence>
<dbReference type="PANTHER" id="PTHR21064">
    <property type="entry name" value="AMINOGLYCOSIDE PHOSPHOTRANSFERASE DOMAIN-CONTAINING PROTEIN-RELATED"/>
    <property type="match status" value="1"/>
</dbReference>
<dbReference type="PANTHER" id="PTHR21064:SF6">
    <property type="entry name" value="AMINOGLYCOSIDE PHOSPHOTRANSFERASE DOMAIN-CONTAINING PROTEIN"/>
    <property type="match status" value="1"/>
</dbReference>
<dbReference type="Gene3D" id="3.90.1200.10">
    <property type="match status" value="1"/>
</dbReference>
<dbReference type="Proteomes" id="UP001501222">
    <property type="component" value="Unassembled WGS sequence"/>
</dbReference>